<gene>
    <name evidence="7" type="ORF">SAMN05216200_103174</name>
</gene>
<evidence type="ECO:0000256" key="2">
    <source>
        <dbReference type="ARBA" id="ARBA00023015"/>
    </source>
</evidence>
<dbReference type="InterPro" id="IPR000847">
    <property type="entry name" value="LysR_HTH_N"/>
</dbReference>
<keyword evidence="8" id="KW-1185">Reference proteome</keyword>
<dbReference type="PANTHER" id="PTHR30537:SF74">
    <property type="entry name" value="HTH-TYPE TRANSCRIPTIONAL REGULATOR TRPI"/>
    <property type="match status" value="1"/>
</dbReference>
<sequence length="327" mass="35265">MTNLRRLLPSPGHLIVFEAAGRLGSFTAAGRELGMSQAAVSLAVRALEDQLGAQLFVRTPRRARLTDAGARFFAEVSQALSQIRGGVEALRAREDGPVTLAVSTAFAAFWMMPRLQQLREALPGVDLRLQTADRDLDLVAEGVPLGVRGGDPADWPGHGAEPIAEEVIFPVASPAWIARHGLPADPAELARRRLIHLEEPTRPAADWGDWFRAAGLEGAAPARELVINDYVLVIQAALEGQGVALGWRHLVERHLRAGLLRRLGGPALRTGRSFHVVWPQGVALTPKARAVRDWLAAAAAEGRRAGAPRLRRRSAPRTPPSAPTTRS</sequence>
<dbReference type="SUPFAM" id="SSF46785">
    <property type="entry name" value="Winged helix' DNA-binding domain"/>
    <property type="match status" value="1"/>
</dbReference>
<dbReference type="AlphaFoldDB" id="A0A1M7SSY9"/>
<keyword evidence="4" id="KW-0804">Transcription</keyword>
<proteinExistence type="inferred from homology"/>
<dbReference type="FunFam" id="1.10.10.10:FF:000001">
    <property type="entry name" value="LysR family transcriptional regulator"/>
    <property type="match status" value="1"/>
</dbReference>
<evidence type="ECO:0000256" key="5">
    <source>
        <dbReference type="SAM" id="MobiDB-lite"/>
    </source>
</evidence>
<feature type="compositionally biased region" description="Pro residues" evidence="5">
    <location>
        <begin position="317"/>
        <end position="327"/>
    </location>
</feature>
<evidence type="ECO:0000256" key="4">
    <source>
        <dbReference type="ARBA" id="ARBA00023163"/>
    </source>
</evidence>
<dbReference type="InterPro" id="IPR036390">
    <property type="entry name" value="WH_DNA-bd_sf"/>
</dbReference>
<feature type="region of interest" description="Disordered" evidence="5">
    <location>
        <begin position="300"/>
        <end position="327"/>
    </location>
</feature>
<dbReference type="Pfam" id="PF03466">
    <property type="entry name" value="LysR_substrate"/>
    <property type="match status" value="1"/>
</dbReference>
<dbReference type="EMBL" id="FRDL01000003">
    <property type="protein sequence ID" value="SHN61484.1"/>
    <property type="molecule type" value="Genomic_DNA"/>
</dbReference>
<evidence type="ECO:0000313" key="7">
    <source>
        <dbReference type="EMBL" id="SHN61484.1"/>
    </source>
</evidence>
<dbReference type="InterPro" id="IPR058163">
    <property type="entry name" value="LysR-type_TF_proteobact-type"/>
</dbReference>
<dbReference type="InterPro" id="IPR036388">
    <property type="entry name" value="WH-like_DNA-bd_sf"/>
</dbReference>
<name>A0A1M7SSY9_9RHOB</name>
<reference evidence="7 8" key="1">
    <citation type="submission" date="2016-12" db="EMBL/GenBank/DDBJ databases">
        <authorList>
            <person name="Song W.-J."/>
            <person name="Kurnit D.M."/>
        </authorList>
    </citation>
    <scope>NUCLEOTIDE SEQUENCE [LARGE SCALE GENOMIC DNA]</scope>
    <source>
        <strain evidence="7 8">CGMCC 1.10808</strain>
    </source>
</reference>
<comment type="similarity">
    <text evidence="1">Belongs to the LysR transcriptional regulatory family.</text>
</comment>
<dbReference type="SUPFAM" id="SSF53850">
    <property type="entry name" value="Periplasmic binding protein-like II"/>
    <property type="match status" value="1"/>
</dbReference>
<protein>
    <submittedName>
        <fullName evidence="7">DNA-binding transcriptional regulator, LysR family</fullName>
    </submittedName>
</protein>
<accession>A0A1M7SSY9</accession>
<dbReference type="PANTHER" id="PTHR30537">
    <property type="entry name" value="HTH-TYPE TRANSCRIPTIONAL REGULATOR"/>
    <property type="match status" value="1"/>
</dbReference>
<keyword evidence="3 7" id="KW-0238">DNA-binding</keyword>
<dbReference type="GO" id="GO:0006351">
    <property type="term" value="P:DNA-templated transcription"/>
    <property type="evidence" value="ECO:0007669"/>
    <property type="project" value="TreeGrafter"/>
</dbReference>
<dbReference type="PROSITE" id="PS50931">
    <property type="entry name" value="HTH_LYSR"/>
    <property type="match status" value="1"/>
</dbReference>
<dbReference type="OrthoDB" id="9804958at2"/>
<dbReference type="GO" id="GO:0043565">
    <property type="term" value="F:sequence-specific DNA binding"/>
    <property type="evidence" value="ECO:0007669"/>
    <property type="project" value="TreeGrafter"/>
</dbReference>
<evidence type="ECO:0000259" key="6">
    <source>
        <dbReference type="PROSITE" id="PS50931"/>
    </source>
</evidence>
<evidence type="ECO:0000256" key="1">
    <source>
        <dbReference type="ARBA" id="ARBA00009437"/>
    </source>
</evidence>
<feature type="domain" description="HTH lysR-type" evidence="6">
    <location>
        <begin position="9"/>
        <end position="66"/>
    </location>
</feature>
<dbReference type="STRING" id="1189325.SAMN04488119_101173"/>
<dbReference type="RefSeq" id="WP_072746754.1">
    <property type="nucleotide sequence ID" value="NZ_FOHL01000001.1"/>
</dbReference>
<dbReference type="Pfam" id="PF00126">
    <property type="entry name" value="HTH_1"/>
    <property type="match status" value="1"/>
</dbReference>
<dbReference type="CDD" id="cd08432">
    <property type="entry name" value="PBP2_GcdR_TrpI_HvrB_AmpR_like"/>
    <property type="match status" value="1"/>
</dbReference>
<organism evidence="7 8">
    <name type="scientific">Oceanicella actignis</name>
    <dbReference type="NCBI Taxonomy" id="1189325"/>
    <lineage>
        <taxon>Bacteria</taxon>
        <taxon>Pseudomonadati</taxon>
        <taxon>Pseudomonadota</taxon>
        <taxon>Alphaproteobacteria</taxon>
        <taxon>Rhodobacterales</taxon>
        <taxon>Paracoccaceae</taxon>
        <taxon>Oceanicella</taxon>
    </lineage>
</organism>
<dbReference type="GO" id="GO:0003700">
    <property type="term" value="F:DNA-binding transcription factor activity"/>
    <property type="evidence" value="ECO:0007669"/>
    <property type="project" value="InterPro"/>
</dbReference>
<dbReference type="Proteomes" id="UP000184066">
    <property type="component" value="Unassembled WGS sequence"/>
</dbReference>
<evidence type="ECO:0000256" key="3">
    <source>
        <dbReference type="ARBA" id="ARBA00023125"/>
    </source>
</evidence>
<evidence type="ECO:0000313" key="8">
    <source>
        <dbReference type="Proteomes" id="UP000184066"/>
    </source>
</evidence>
<keyword evidence="2" id="KW-0805">Transcription regulation</keyword>
<dbReference type="Gene3D" id="1.10.10.10">
    <property type="entry name" value="Winged helix-like DNA-binding domain superfamily/Winged helix DNA-binding domain"/>
    <property type="match status" value="1"/>
</dbReference>
<dbReference type="PRINTS" id="PR00039">
    <property type="entry name" value="HTHLYSR"/>
</dbReference>
<dbReference type="InterPro" id="IPR005119">
    <property type="entry name" value="LysR_subst-bd"/>
</dbReference>
<dbReference type="Gene3D" id="3.40.190.10">
    <property type="entry name" value="Periplasmic binding protein-like II"/>
    <property type="match status" value="2"/>
</dbReference>